<name>A0ABT6DHX6_9BACT</name>
<keyword evidence="1" id="KW-1133">Transmembrane helix</keyword>
<gene>
    <name evidence="2" type="ORF">NWE73_08810</name>
</gene>
<dbReference type="Proteomes" id="UP001152321">
    <property type="component" value="Unassembled WGS sequence"/>
</dbReference>
<feature type="transmembrane region" description="Helical" evidence="1">
    <location>
        <begin position="137"/>
        <end position="157"/>
    </location>
</feature>
<feature type="transmembrane region" description="Helical" evidence="1">
    <location>
        <begin position="12"/>
        <end position="30"/>
    </location>
</feature>
<evidence type="ECO:0008006" key="4">
    <source>
        <dbReference type="Google" id="ProtNLM"/>
    </source>
</evidence>
<feature type="transmembrane region" description="Helical" evidence="1">
    <location>
        <begin position="36"/>
        <end position="61"/>
    </location>
</feature>
<protein>
    <recommendedName>
        <fullName evidence="4">GtrA-like protein domain-containing protein</fullName>
    </recommendedName>
</protein>
<evidence type="ECO:0000256" key="1">
    <source>
        <dbReference type="SAM" id="Phobius"/>
    </source>
</evidence>
<dbReference type="EMBL" id="JANRMI010000002">
    <property type="protein sequence ID" value="MDG0816461.1"/>
    <property type="molecule type" value="Genomic_DNA"/>
</dbReference>
<keyword evidence="1" id="KW-0812">Transmembrane</keyword>
<organism evidence="2 3">
    <name type="scientific">Bdellovibrio svalbardensis</name>
    <dbReference type="NCBI Taxonomy" id="2972972"/>
    <lineage>
        <taxon>Bacteria</taxon>
        <taxon>Pseudomonadati</taxon>
        <taxon>Bdellovibrionota</taxon>
        <taxon>Bdellovibrionia</taxon>
        <taxon>Bdellovibrionales</taxon>
        <taxon>Pseudobdellovibrionaceae</taxon>
        <taxon>Bdellovibrio</taxon>
    </lineage>
</organism>
<evidence type="ECO:0000313" key="2">
    <source>
        <dbReference type="EMBL" id="MDG0816461.1"/>
    </source>
</evidence>
<proteinExistence type="predicted"/>
<keyword evidence="1" id="KW-0472">Membrane</keyword>
<dbReference type="RefSeq" id="WP_277577940.1">
    <property type="nucleotide sequence ID" value="NZ_JANRMI010000002.1"/>
</dbReference>
<reference evidence="2" key="1">
    <citation type="submission" date="2022-08" db="EMBL/GenBank/DDBJ databases">
        <title>Novel Bdellovibrio Species Isolated from Svalbard: Designation Bdellovibrio svalbardensis.</title>
        <authorList>
            <person name="Mitchell R.J."/>
            <person name="Choi S.Y."/>
        </authorList>
    </citation>
    <scope>NUCLEOTIDE SEQUENCE</scope>
    <source>
        <strain evidence="2">PAP01</strain>
    </source>
</reference>
<keyword evidence="3" id="KW-1185">Reference proteome</keyword>
<accession>A0ABT6DHX6</accession>
<comment type="caution">
    <text evidence="2">The sequence shown here is derived from an EMBL/GenBank/DDBJ whole genome shotgun (WGS) entry which is preliminary data.</text>
</comment>
<sequence>MTRILLKFASAYQWLALVVLVLSHLTFNVMKISFGATIFFSDVAVGVLNFVMNLALAQFYWKAQMSLAGLQGANSQNRKLKFWGLLSIFSVGLNQFGEVVMKVKKRPSIESMNTGALDVLSQVLLFANSLKPILYKIIYISGSTANLFFILLLYSVFVVKNQDGVVVDEN</sequence>
<evidence type="ECO:0000313" key="3">
    <source>
        <dbReference type="Proteomes" id="UP001152321"/>
    </source>
</evidence>